<dbReference type="InterPro" id="IPR002477">
    <property type="entry name" value="Peptidoglycan-bd-like"/>
</dbReference>
<dbReference type="InterPro" id="IPR036365">
    <property type="entry name" value="PGBD-like_sf"/>
</dbReference>
<gene>
    <name evidence="2" type="ORF">UFOVP1604_219</name>
</gene>
<dbReference type="InterPro" id="IPR036366">
    <property type="entry name" value="PGBDSf"/>
</dbReference>
<feature type="domain" description="Peptidoglycan binding-like" evidence="1">
    <location>
        <begin position="77"/>
        <end position="111"/>
    </location>
</feature>
<dbReference type="Gene3D" id="1.10.101.10">
    <property type="entry name" value="PGBD-like superfamily/PGBD"/>
    <property type="match status" value="1"/>
</dbReference>
<evidence type="ECO:0000313" key="2">
    <source>
        <dbReference type="EMBL" id="CAB4219136.1"/>
    </source>
</evidence>
<evidence type="ECO:0000259" key="1">
    <source>
        <dbReference type="Pfam" id="PF01471"/>
    </source>
</evidence>
<dbReference type="EMBL" id="LR797474">
    <property type="protein sequence ID" value="CAB4219136.1"/>
    <property type="molecule type" value="Genomic_DNA"/>
</dbReference>
<sequence>MIKTFTEFNSNLNEGRFLDWLTGKSEEGTAKKQGNTDKQALIDDKLSEFYKTLEDFAGANKSVPVQKVGEMQYSKMIENIQTALMFLGYPLPKFGIDGYFGPETAAAIKKFNEDTKKDQGL</sequence>
<proteinExistence type="predicted"/>
<name>A0A6J5SVV8_9CAUD</name>
<reference evidence="2" key="1">
    <citation type="submission" date="2020-05" db="EMBL/GenBank/DDBJ databases">
        <authorList>
            <person name="Chiriac C."/>
            <person name="Salcher M."/>
            <person name="Ghai R."/>
            <person name="Kavagutti S V."/>
        </authorList>
    </citation>
    <scope>NUCLEOTIDE SEQUENCE</scope>
</reference>
<accession>A0A6J5SVV8</accession>
<dbReference type="Pfam" id="PF01471">
    <property type="entry name" value="PG_binding_1"/>
    <property type="match status" value="1"/>
</dbReference>
<organism evidence="2">
    <name type="scientific">uncultured Caudovirales phage</name>
    <dbReference type="NCBI Taxonomy" id="2100421"/>
    <lineage>
        <taxon>Viruses</taxon>
        <taxon>Duplodnaviria</taxon>
        <taxon>Heunggongvirae</taxon>
        <taxon>Uroviricota</taxon>
        <taxon>Caudoviricetes</taxon>
        <taxon>Peduoviridae</taxon>
        <taxon>Maltschvirus</taxon>
        <taxon>Maltschvirus maltsch</taxon>
    </lineage>
</organism>
<protein>
    <submittedName>
        <fullName evidence="2">Peptidoglycan binding-like</fullName>
    </submittedName>
</protein>
<dbReference type="SUPFAM" id="SSF47090">
    <property type="entry name" value="PGBD-like"/>
    <property type="match status" value="1"/>
</dbReference>